<keyword evidence="4 8" id="KW-0406">Ion transport</keyword>
<proteinExistence type="inferred from homology"/>
<evidence type="ECO:0000256" key="3">
    <source>
        <dbReference type="ARBA" id="ARBA00022781"/>
    </source>
</evidence>
<evidence type="ECO:0000256" key="2">
    <source>
        <dbReference type="ARBA" id="ARBA00022448"/>
    </source>
</evidence>
<evidence type="ECO:0000256" key="5">
    <source>
        <dbReference type="ARBA" id="ARBA00023136"/>
    </source>
</evidence>
<evidence type="ECO:0000313" key="9">
    <source>
        <dbReference type="EMBL" id="MFC7292151.1"/>
    </source>
</evidence>
<gene>
    <name evidence="8 9" type="primary">atpH</name>
    <name evidence="9" type="ORF">ACFQS8_11030</name>
</gene>
<reference evidence="10" key="1">
    <citation type="journal article" date="2019" name="Int. J. Syst. Evol. Microbiol.">
        <title>The Global Catalogue of Microorganisms (GCM) 10K type strain sequencing project: providing services to taxonomists for standard genome sequencing and annotation.</title>
        <authorList>
            <consortium name="The Broad Institute Genomics Platform"/>
            <consortium name="The Broad Institute Genome Sequencing Center for Infectious Disease"/>
            <person name="Wu L."/>
            <person name="Ma J."/>
        </authorList>
    </citation>
    <scope>NUCLEOTIDE SEQUENCE [LARGE SCALE GENOMIC DNA]</scope>
    <source>
        <strain evidence="10">CCUG 51308</strain>
    </source>
</reference>
<accession>A0ABW2IMR3</accession>
<dbReference type="SUPFAM" id="SSF47928">
    <property type="entry name" value="N-terminal domain of the delta subunit of the F1F0-ATP synthase"/>
    <property type="match status" value="1"/>
</dbReference>
<comment type="function">
    <text evidence="8">This protein is part of the stalk that links CF(0) to CF(1). It either transmits conformational changes from CF(0) to CF(1) or is implicated in proton conduction.</text>
</comment>
<name>A0ABW2IMR3_9PROT</name>
<keyword evidence="10" id="KW-1185">Reference proteome</keyword>
<organism evidence="9 10">
    <name type="scientific">Hirschia litorea</name>
    <dbReference type="NCBI Taxonomy" id="1199156"/>
    <lineage>
        <taxon>Bacteria</taxon>
        <taxon>Pseudomonadati</taxon>
        <taxon>Pseudomonadota</taxon>
        <taxon>Alphaproteobacteria</taxon>
        <taxon>Hyphomonadales</taxon>
        <taxon>Hyphomonadaceae</taxon>
        <taxon>Hirschia</taxon>
    </lineage>
</organism>
<dbReference type="PRINTS" id="PR00125">
    <property type="entry name" value="ATPASEDELTA"/>
</dbReference>
<evidence type="ECO:0000256" key="7">
    <source>
        <dbReference type="ARBA" id="ARBA00023310"/>
    </source>
</evidence>
<keyword evidence="5 8" id="KW-0472">Membrane</keyword>
<dbReference type="Gene3D" id="1.10.520.20">
    <property type="entry name" value="N-terminal domain of the delta subunit of the F1F0-ATP synthase"/>
    <property type="match status" value="1"/>
</dbReference>
<evidence type="ECO:0000313" key="10">
    <source>
        <dbReference type="Proteomes" id="UP001596492"/>
    </source>
</evidence>
<evidence type="ECO:0000256" key="1">
    <source>
        <dbReference type="ARBA" id="ARBA00004370"/>
    </source>
</evidence>
<dbReference type="InterPro" id="IPR026015">
    <property type="entry name" value="ATP_synth_OSCP/delta_N_sf"/>
</dbReference>
<keyword evidence="6 8" id="KW-0139">CF(1)</keyword>
<evidence type="ECO:0000256" key="8">
    <source>
        <dbReference type="HAMAP-Rule" id="MF_01416"/>
    </source>
</evidence>
<dbReference type="PANTHER" id="PTHR11910">
    <property type="entry name" value="ATP SYNTHASE DELTA CHAIN"/>
    <property type="match status" value="1"/>
</dbReference>
<comment type="similarity">
    <text evidence="8">Belongs to the ATPase delta chain family.</text>
</comment>
<comment type="subcellular location">
    <subcellularLocation>
        <location evidence="8">Cell membrane</location>
        <topology evidence="8">Peripheral membrane protein</topology>
    </subcellularLocation>
    <subcellularLocation>
        <location evidence="1">Membrane</location>
    </subcellularLocation>
</comment>
<dbReference type="Pfam" id="PF00213">
    <property type="entry name" value="OSCP"/>
    <property type="match status" value="1"/>
</dbReference>
<dbReference type="RefSeq" id="WP_382167390.1">
    <property type="nucleotide sequence ID" value="NZ_JBHTBR010000005.1"/>
</dbReference>
<dbReference type="Proteomes" id="UP001596492">
    <property type="component" value="Unassembled WGS sequence"/>
</dbReference>
<dbReference type="InterPro" id="IPR020781">
    <property type="entry name" value="ATPase_OSCP/d_CS"/>
</dbReference>
<keyword evidence="7 8" id="KW-0066">ATP synthesis</keyword>
<dbReference type="EMBL" id="JBHTBR010000005">
    <property type="protein sequence ID" value="MFC7292151.1"/>
    <property type="molecule type" value="Genomic_DNA"/>
</dbReference>
<comment type="caution">
    <text evidence="9">The sequence shown here is derived from an EMBL/GenBank/DDBJ whole genome shotgun (WGS) entry which is preliminary data.</text>
</comment>
<sequence>MGASSNSSSTGAAQRYALALFDLALEAKELDSIEAGLKTLATLINDNDSLSKVLGAPLHSVDEKKAVLDTLADKIQLPELARRFIGVVTQNGRAGDLVGIEKAFSEQVALHRGTTRVVAVSAQKLTAAEATKLTSTVSTALGRDVEVELEVNPALIGGLQLRVGSRLIDASLRTKLDGLTNAMKGA</sequence>
<protein>
    <recommendedName>
        <fullName evidence="8">ATP synthase subunit delta</fullName>
    </recommendedName>
    <alternativeName>
        <fullName evidence="8">ATP synthase F(1) sector subunit delta</fullName>
    </alternativeName>
    <alternativeName>
        <fullName evidence="8">F-type ATPase subunit delta</fullName>
        <shortName evidence="8">F-ATPase subunit delta</shortName>
    </alternativeName>
</protein>
<dbReference type="HAMAP" id="MF_01416">
    <property type="entry name" value="ATP_synth_delta_bact"/>
    <property type="match status" value="1"/>
</dbReference>
<dbReference type="NCBIfam" id="TIGR01145">
    <property type="entry name" value="ATP_synt_delta"/>
    <property type="match status" value="1"/>
</dbReference>
<comment type="function">
    <text evidence="8">F(1)F(0) ATP synthase produces ATP from ADP in the presence of a proton or sodium gradient. F-type ATPases consist of two structural domains, F(1) containing the extramembraneous catalytic core and F(0) containing the membrane proton channel, linked together by a central stalk and a peripheral stalk. During catalysis, ATP synthesis in the catalytic domain of F(1) is coupled via a rotary mechanism of the central stalk subunits to proton translocation.</text>
</comment>
<dbReference type="InterPro" id="IPR000711">
    <property type="entry name" value="ATPase_OSCP/dsu"/>
</dbReference>
<keyword evidence="2 8" id="KW-0813">Transport</keyword>
<keyword evidence="3 8" id="KW-0375">Hydrogen ion transport</keyword>
<keyword evidence="8" id="KW-1003">Cell membrane</keyword>
<evidence type="ECO:0000256" key="6">
    <source>
        <dbReference type="ARBA" id="ARBA00023196"/>
    </source>
</evidence>
<dbReference type="PROSITE" id="PS00389">
    <property type="entry name" value="ATPASE_DELTA"/>
    <property type="match status" value="1"/>
</dbReference>
<evidence type="ECO:0000256" key="4">
    <source>
        <dbReference type="ARBA" id="ARBA00023065"/>
    </source>
</evidence>